<evidence type="ECO:0000256" key="4">
    <source>
        <dbReference type="HAMAP-Rule" id="MF_00512"/>
    </source>
</evidence>
<dbReference type="SMART" id="SM01405">
    <property type="entry name" value="Ribosomal_S6e"/>
    <property type="match status" value="1"/>
</dbReference>
<dbReference type="EMBL" id="CP003117">
    <property type="protein sequence ID" value="AET63932.1"/>
    <property type="molecule type" value="Genomic_DNA"/>
</dbReference>
<name>G7WN76_METH6</name>
<dbReference type="InterPro" id="IPR020924">
    <property type="entry name" value="Ribosomal_eS6_arc"/>
</dbReference>
<dbReference type="InterPro" id="IPR001377">
    <property type="entry name" value="Ribosomal_eS6"/>
</dbReference>
<feature type="region of interest" description="Disordered" evidence="5">
    <location>
        <begin position="78"/>
        <end position="99"/>
    </location>
</feature>
<evidence type="ECO:0000256" key="5">
    <source>
        <dbReference type="SAM" id="MobiDB-lite"/>
    </source>
</evidence>
<gene>
    <name evidence="4" type="primary">rps6e</name>
    <name evidence="6" type="ordered locus">Mhar_0554</name>
</gene>
<evidence type="ECO:0000313" key="7">
    <source>
        <dbReference type="Proteomes" id="UP000005877"/>
    </source>
</evidence>
<dbReference type="NCBIfam" id="NF003294">
    <property type="entry name" value="PRK04290.1-3"/>
    <property type="match status" value="1"/>
</dbReference>
<dbReference type="KEGG" id="mhi:Mhar_0554"/>
<protein>
    <recommendedName>
        <fullName evidence="4">Small ribosomal subunit protein eS6</fullName>
    </recommendedName>
</protein>
<dbReference type="Pfam" id="PF01092">
    <property type="entry name" value="Ribosomal_S6e"/>
    <property type="match status" value="1"/>
</dbReference>
<dbReference type="PANTHER" id="PTHR11502">
    <property type="entry name" value="40S RIBOSOMAL PROTEIN S6"/>
    <property type="match status" value="1"/>
</dbReference>
<organism evidence="6 7">
    <name type="scientific">Methanothrix harundinacea (strain 6Ac)</name>
    <name type="common">Methanosaeta harundinacea</name>
    <dbReference type="NCBI Taxonomy" id="1110509"/>
    <lineage>
        <taxon>Archaea</taxon>
        <taxon>Methanobacteriati</taxon>
        <taxon>Methanobacteriota</taxon>
        <taxon>Stenosarchaea group</taxon>
        <taxon>Methanomicrobia</taxon>
        <taxon>Methanotrichales</taxon>
        <taxon>Methanotrichaceae</taxon>
        <taxon>Methanothrix</taxon>
    </lineage>
</organism>
<evidence type="ECO:0000256" key="3">
    <source>
        <dbReference type="ARBA" id="ARBA00023274"/>
    </source>
</evidence>
<evidence type="ECO:0000313" key="6">
    <source>
        <dbReference type="EMBL" id="AET63932.1"/>
    </source>
</evidence>
<dbReference type="GO" id="GO:1990904">
    <property type="term" value="C:ribonucleoprotein complex"/>
    <property type="evidence" value="ECO:0007669"/>
    <property type="project" value="UniProtKB-KW"/>
</dbReference>
<dbReference type="PATRIC" id="fig|1110509.7.peg.611"/>
<dbReference type="GO" id="GO:0005840">
    <property type="term" value="C:ribosome"/>
    <property type="evidence" value="ECO:0007669"/>
    <property type="project" value="UniProtKB-KW"/>
</dbReference>
<dbReference type="AlphaFoldDB" id="G7WN76"/>
<reference evidence="6 7" key="1">
    <citation type="journal article" date="2012" name="PLoS ONE">
        <title>The genome characteristics and predicted function of methyl-group oxidation pathway in the obligate aceticlastic methanogens, Methanosaeta spp.</title>
        <authorList>
            <person name="Zhu J."/>
            <person name="Zheng H."/>
            <person name="Ai G."/>
            <person name="Zhang G."/>
            <person name="Liu D."/>
            <person name="Liu X."/>
            <person name="Dong X."/>
        </authorList>
    </citation>
    <scope>NUCLEOTIDE SEQUENCE [LARGE SCALE GENOMIC DNA]</scope>
    <source>
        <strain evidence="6 7">6Ac</strain>
    </source>
</reference>
<keyword evidence="3 4" id="KW-0687">Ribonucleoprotein</keyword>
<keyword evidence="2 4" id="KW-0689">Ribosomal protein</keyword>
<keyword evidence="7" id="KW-1185">Reference proteome</keyword>
<evidence type="ECO:0000256" key="2">
    <source>
        <dbReference type="ARBA" id="ARBA00022980"/>
    </source>
</evidence>
<dbReference type="Proteomes" id="UP000005877">
    <property type="component" value="Chromosome"/>
</dbReference>
<dbReference type="OrthoDB" id="7793at2157"/>
<proteinExistence type="inferred from homology"/>
<dbReference type="GO" id="GO:0006412">
    <property type="term" value="P:translation"/>
    <property type="evidence" value="ECO:0007669"/>
    <property type="project" value="UniProtKB-UniRule"/>
</dbReference>
<dbReference type="GeneID" id="12509723"/>
<comment type="similarity">
    <text evidence="1 4">Belongs to the eukaryotic ribosomal protein eS6 family.</text>
</comment>
<dbReference type="HOGENOM" id="CLU_109671_1_1_2"/>
<sequence length="129" mass="13852">MDFRVVICDPQSGKAYQVEAKDAAANKFLGRKVGDVIDGDAVGMPGYSIEITGGSDREGFPLRRDLPGSKRRKVLIAGGTGYNPSEKGRRRRKSVHGRDISADVGQINVKIAERGAKPVEELLGVSPSE</sequence>
<dbReference type="STRING" id="1110509.Mhar_0554"/>
<dbReference type="HAMAP" id="MF_00512">
    <property type="entry name" value="Ribosomal_eS6"/>
    <property type="match status" value="1"/>
</dbReference>
<evidence type="ECO:0000256" key="1">
    <source>
        <dbReference type="ARBA" id="ARBA00009312"/>
    </source>
</evidence>
<dbReference type="RefSeq" id="WP_014586117.1">
    <property type="nucleotide sequence ID" value="NC_017527.1"/>
</dbReference>
<accession>G7WN76</accession>
<dbReference type="GO" id="GO:0003735">
    <property type="term" value="F:structural constituent of ribosome"/>
    <property type="evidence" value="ECO:0007669"/>
    <property type="project" value="InterPro"/>
</dbReference>